<evidence type="ECO:0000313" key="2">
    <source>
        <dbReference type="Proteomes" id="UP000828941"/>
    </source>
</evidence>
<proteinExistence type="predicted"/>
<reference evidence="1 2" key="1">
    <citation type="journal article" date="2022" name="DNA Res.">
        <title>Chromosomal-level genome assembly of the orchid tree Bauhinia variegata (Leguminosae; Cercidoideae) supports the allotetraploid origin hypothesis of Bauhinia.</title>
        <authorList>
            <person name="Zhong Y."/>
            <person name="Chen Y."/>
            <person name="Zheng D."/>
            <person name="Pang J."/>
            <person name="Liu Y."/>
            <person name="Luo S."/>
            <person name="Meng S."/>
            <person name="Qian L."/>
            <person name="Wei D."/>
            <person name="Dai S."/>
            <person name="Zhou R."/>
        </authorList>
    </citation>
    <scope>NUCLEOTIDE SEQUENCE [LARGE SCALE GENOMIC DNA]</scope>
    <source>
        <strain evidence="1">BV-YZ2020</strain>
    </source>
</reference>
<accession>A0ACB9M2S0</accession>
<dbReference type="EMBL" id="CM039435">
    <property type="protein sequence ID" value="KAI4317764.1"/>
    <property type="molecule type" value="Genomic_DNA"/>
</dbReference>
<keyword evidence="2" id="KW-1185">Reference proteome</keyword>
<sequence length="90" mass="9970">MAARSDIKMNAIRSAIVVLGAVAFGYLSMQIVFKPFLEKAQQQQALQQSDSSTTSDETERHMAVAEVDGRKQTVCLSEDLYDIHFMVDGT</sequence>
<comment type="caution">
    <text evidence="1">The sequence shown here is derived from an EMBL/GenBank/DDBJ whole genome shotgun (WGS) entry which is preliminary data.</text>
</comment>
<dbReference type="Proteomes" id="UP000828941">
    <property type="component" value="Chromosome 10"/>
</dbReference>
<evidence type="ECO:0000313" key="1">
    <source>
        <dbReference type="EMBL" id="KAI4317764.1"/>
    </source>
</evidence>
<organism evidence="1 2">
    <name type="scientific">Bauhinia variegata</name>
    <name type="common">Purple orchid tree</name>
    <name type="synonym">Phanera variegata</name>
    <dbReference type="NCBI Taxonomy" id="167791"/>
    <lineage>
        <taxon>Eukaryota</taxon>
        <taxon>Viridiplantae</taxon>
        <taxon>Streptophyta</taxon>
        <taxon>Embryophyta</taxon>
        <taxon>Tracheophyta</taxon>
        <taxon>Spermatophyta</taxon>
        <taxon>Magnoliopsida</taxon>
        <taxon>eudicotyledons</taxon>
        <taxon>Gunneridae</taxon>
        <taxon>Pentapetalae</taxon>
        <taxon>rosids</taxon>
        <taxon>fabids</taxon>
        <taxon>Fabales</taxon>
        <taxon>Fabaceae</taxon>
        <taxon>Cercidoideae</taxon>
        <taxon>Cercideae</taxon>
        <taxon>Bauhiniinae</taxon>
        <taxon>Bauhinia</taxon>
    </lineage>
</organism>
<name>A0ACB9M2S0_BAUVA</name>
<protein>
    <submittedName>
        <fullName evidence="1">Uncharacterized protein</fullName>
    </submittedName>
</protein>
<gene>
    <name evidence="1" type="ORF">L6164_025607</name>
</gene>